<gene>
    <name evidence="3" type="ORF">C8E03_101723</name>
</gene>
<dbReference type="AlphaFoldDB" id="A0A318EU88"/>
<dbReference type="InterPro" id="IPR038610">
    <property type="entry name" value="FliK-like_C_sf"/>
</dbReference>
<organism evidence="3 4">
    <name type="scientific">Lachnotalea glycerini</name>
    <dbReference type="NCBI Taxonomy" id="1763509"/>
    <lineage>
        <taxon>Bacteria</taxon>
        <taxon>Bacillati</taxon>
        <taxon>Bacillota</taxon>
        <taxon>Clostridia</taxon>
        <taxon>Lachnospirales</taxon>
        <taxon>Lachnospiraceae</taxon>
        <taxon>Lachnotalea</taxon>
    </lineage>
</organism>
<dbReference type="Pfam" id="PF02120">
    <property type="entry name" value="Flg_hook"/>
    <property type="match status" value="1"/>
</dbReference>
<protein>
    <submittedName>
        <fullName evidence="3">Flagellar hook-length control protein FliK</fullName>
    </submittedName>
</protein>
<name>A0A318EU88_9FIRM</name>
<dbReference type="RefSeq" id="WP_110290306.1">
    <property type="nucleotide sequence ID" value="NZ_QICS01000001.1"/>
</dbReference>
<dbReference type="InterPro" id="IPR021136">
    <property type="entry name" value="Flagellar_hook_control-like_C"/>
</dbReference>
<feature type="domain" description="Flagellar hook-length control protein-like C-terminal" evidence="2">
    <location>
        <begin position="525"/>
        <end position="594"/>
    </location>
</feature>
<comment type="caution">
    <text evidence="3">The sequence shown here is derived from an EMBL/GenBank/DDBJ whole genome shotgun (WGS) entry which is preliminary data.</text>
</comment>
<accession>A0A318EU88</accession>
<keyword evidence="3" id="KW-0282">Flagellum</keyword>
<reference evidence="3 4" key="1">
    <citation type="submission" date="2018-05" db="EMBL/GenBank/DDBJ databases">
        <title>Genomic Encyclopedia of Type Strains, Phase IV (KMG-IV): sequencing the most valuable type-strain genomes for metagenomic binning, comparative biology and taxonomic classification.</title>
        <authorList>
            <person name="Goeker M."/>
        </authorList>
    </citation>
    <scope>NUCLEOTIDE SEQUENCE [LARGE SCALE GENOMIC DNA]</scope>
    <source>
        <strain evidence="3 4">DSM 28816</strain>
    </source>
</reference>
<evidence type="ECO:0000313" key="3">
    <source>
        <dbReference type="EMBL" id="PXV96090.1"/>
    </source>
</evidence>
<proteinExistence type="predicted"/>
<dbReference type="EMBL" id="QICS01000001">
    <property type="protein sequence ID" value="PXV96090.1"/>
    <property type="molecule type" value="Genomic_DNA"/>
</dbReference>
<sequence length="629" mass="70734">MEIGYSNITNQQNTSKGVTGEATVQTGKALAQLSDTSGLGTGKIFQGEILDVKGTQVLIGLDNGQVISAKMEADINLNIGQKLMFEVKENTGTQIQIKPADVSLNPNPVLQKALQEANIPITDRNMDMVSNILKEGLSLDKQSLTSMLRQLAMNPDADTATIVKMSKLGIETTKENITQFDNYKNYEHRIVKDIDNIANNLSKLLNEMSGEDKNTAILINHKVIDILNHSSTINIQTNNPKQSIEIPLEQYSSKQNDISNQIAQEISPKQAVINSNMQTEPSLQEEIKINEEKVQTQEIYTALKQDNTDMGKGIQDPFKSEISVDAKVQDTPDTQRSITEMDLIKGDEIQSQRDINQKGQLLETVLGKEERLKFSETLKGIGADEQQIEQVKEGKLASKELLNMVKDLLSNPSNALKAESLFSSKEYTEILRQEIKQQWLVEPENLKTPNKMESLYQQMEEQTRQLTSILESVGKENSSAFKDVSNIRSNLSFMEQINQNFTYLQIPIQFSNEEAHSDLYVYTNKKNLEKQDGNLSVLLHLDMEVLGTTDIYINMSGKNVSAKFSLKNNQSIEIIENNLDSLIKRLEEKGYHASAQVGKLEKEQEFVEDFLEKDQVVTSLKRYAFDVRA</sequence>
<evidence type="ECO:0000256" key="1">
    <source>
        <dbReference type="SAM" id="MobiDB-lite"/>
    </source>
</evidence>
<evidence type="ECO:0000259" key="2">
    <source>
        <dbReference type="Pfam" id="PF02120"/>
    </source>
</evidence>
<dbReference type="Proteomes" id="UP000247523">
    <property type="component" value="Unassembled WGS sequence"/>
</dbReference>
<evidence type="ECO:0000313" key="4">
    <source>
        <dbReference type="Proteomes" id="UP000247523"/>
    </source>
</evidence>
<keyword evidence="3" id="KW-0966">Cell projection</keyword>
<dbReference type="Gene3D" id="3.30.750.140">
    <property type="match status" value="1"/>
</dbReference>
<feature type="region of interest" description="Disordered" evidence="1">
    <location>
        <begin position="1"/>
        <end position="20"/>
    </location>
</feature>
<keyword evidence="3" id="KW-0969">Cilium</keyword>